<dbReference type="EMBL" id="QJKC01000010">
    <property type="protein sequence ID" value="PXX45929.1"/>
    <property type="molecule type" value="Genomic_DNA"/>
</dbReference>
<feature type="chain" id="PRO_5016388600" evidence="2">
    <location>
        <begin position="16"/>
        <end position="79"/>
    </location>
</feature>
<feature type="compositionally biased region" description="Basic and acidic residues" evidence="1">
    <location>
        <begin position="55"/>
        <end position="65"/>
    </location>
</feature>
<dbReference type="AlphaFoldDB" id="A0A318JFF4"/>
<evidence type="ECO:0000256" key="1">
    <source>
        <dbReference type="SAM" id="MobiDB-lite"/>
    </source>
</evidence>
<dbReference type="OrthoDB" id="8596262at2"/>
<feature type="region of interest" description="Disordered" evidence="1">
    <location>
        <begin position="23"/>
        <end position="79"/>
    </location>
</feature>
<feature type="signal peptide" evidence="2">
    <location>
        <begin position="1"/>
        <end position="15"/>
    </location>
</feature>
<evidence type="ECO:0000313" key="4">
    <source>
        <dbReference type="Proteomes" id="UP000248395"/>
    </source>
</evidence>
<keyword evidence="4" id="KW-1185">Reference proteome</keyword>
<accession>A0A318JFF4</accession>
<name>A0A318JFF4_9NEIS</name>
<comment type="caution">
    <text evidence="3">The sequence shown here is derived from an EMBL/GenBank/DDBJ whole genome shotgun (WGS) entry which is preliminary data.</text>
</comment>
<evidence type="ECO:0000256" key="2">
    <source>
        <dbReference type="SAM" id="SignalP"/>
    </source>
</evidence>
<dbReference type="RefSeq" id="WP_059284464.1">
    <property type="nucleotide sequence ID" value="NZ_LNQU01000002.1"/>
</dbReference>
<protein>
    <submittedName>
        <fullName evidence="3">Uncharacterized protein</fullName>
    </submittedName>
</protein>
<keyword evidence="2" id="KW-0732">Signal</keyword>
<organism evidence="3 4">
    <name type="scientific">Aquitalea magnusonii</name>
    <dbReference type="NCBI Taxonomy" id="332411"/>
    <lineage>
        <taxon>Bacteria</taxon>
        <taxon>Pseudomonadati</taxon>
        <taxon>Pseudomonadota</taxon>
        <taxon>Betaproteobacteria</taxon>
        <taxon>Neisseriales</taxon>
        <taxon>Chromobacteriaceae</taxon>
        <taxon>Aquitalea</taxon>
    </lineage>
</organism>
<sequence length="79" mass="8317">MFNIFLLSMMMSGQAAPIMLAENDPANMPAPEASAPAETAGDMSEQPPPTPTLSDAERAAADEYAGKAIAAHPENYRSH</sequence>
<evidence type="ECO:0000313" key="3">
    <source>
        <dbReference type="EMBL" id="PXX45929.1"/>
    </source>
</evidence>
<proteinExistence type="predicted"/>
<dbReference type="Proteomes" id="UP000248395">
    <property type="component" value="Unassembled WGS sequence"/>
</dbReference>
<reference evidence="3 4" key="1">
    <citation type="submission" date="2018-05" db="EMBL/GenBank/DDBJ databases">
        <title>Genomic Encyclopedia of Type Strains, Phase IV (KMG-IV): sequencing the most valuable type-strain genomes for metagenomic binning, comparative biology and taxonomic classification.</title>
        <authorList>
            <person name="Goeker M."/>
        </authorList>
    </citation>
    <scope>NUCLEOTIDE SEQUENCE [LARGE SCALE GENOMIC DNA]</scope>
    <source>
        <strain evidence="3 4">DSM 25134</strain>
    </source>
</reference>
<gene>
    <name evidence="3" type="ORF">DFR38_11027</name>
</gene>
<feature type="compositionally biased region" description="Low complexity" evidence="1">
    <location>
        <begin position="25"/>
        <end position="40"/>
    </location>
</feature>